<dbReference type="FunFam" id="1.20.1250.20:FF:000078">
    <property type="entry name" value="MFS maltose transporter, putative"/>
    <property type="match status" value="1"/>
</dbReference>
<feature type="transmembrane region" description="Helical" evidence="6">
    <location>
        <begin position="317"/>
        <end position="336"/>
    </location>
</feature>
<name>A0A9P5A6A4_9HYPO</name>
<feature type="transmembrane region" description="Helical" evidence="6">
    <location>
        <begin position="102"/>
        <end position="120"/>
    </location>
</feature>
<feature type="domain" description="Major facilitator superfamily (MFS) profile" evidence="7">
    <location>
        <begin position="24"/>
        <end position="469"/>
    </location>
</feature>
<organism evidence="8 9">
    <name type="scientific">Fusarium beomiforme</name>
    <dbReference type="NCBI Taxonomy" id="44412"/>
    <lineage>
        <taxon>Eukaryota</taxon>
        <taxon>Fungi</taxon>
        <taxon>Dikarya</taxon>
        <taxon>Ascomycota</taxon>
        <taxon>Pezizomycotina</taxon>
        <taxon>Sordariomycetes</taxon>
        <taxon>Hypocreomycetidae</taxon>
        <taxon>Hypocreales</taxon>
        <taxon>Nectriaceae</taxon>
        <taxon>Fusarium</taxon>
        <taxon>Fusarium burgessii species complex</taxon>
    </lineage>
</organism>
<keyword evidence="5 6" id="KW-0472">Membrane</keyword>
<keyword evidence="9" id="KW-1185">Reference proteome</keyword>
<evidence type="ECO:0000259" key="7">
    <source>
        <dbReference type="PROSITE" id="PS50850"/>
    </source>
</evidence>
<dbReference type="AlphaFoldDB" id="A0A9P5A6A4"/>
<dbReference type="GO" id="GO:0005351">
    <property type="term" value="F:carbohydrate:proton symporter activity"/>
    <property type="evidence" value="ECO:0007669"/>
    <property type="project" value="TreeGrafter"/>
</dbReference>
<dbReference type="EMBL" id="PVQB02000906">
    <property type="protein sequence ID" value="KAF4333075.1"/>
    <property type="molecule type" value="Genomic_DNA"/>
</dbReference>
<feature type="transmembrane region" description="Helical" evidence="6">
    <location>
        <begin position="448"/>
        <end position="465"/>
    </location>
</feature>
<dbReference type="Pfam" id="PF00083">
    <property type="entry name" value="Sugar_tr"/>
    <property type="match status" value="1"/>
</dbReference>
<protein>
    <submittedName>
        <fullName evidence="8">General substrate transporter</fullName>
    </submittedName>
</protein>
<dbReference type="InterPro" id="IPR005828">
    <property type="entry name" value="MFS_sugar_transport-like"/>
</dbReference>
<feature type="transmembrane region" description="Helical" evidence="6">
    <location>
        <begin position="75"/>
        <end position="95"/>
    </location>
</feature>
<dbReference type="PANTHER" id="PTHR48022:SF10">
    <property type="entry name" value="MAJOR FACILITATOR SUPERFAMILY (MFS) PROFILE DOMAIN-CONTAINING PROTEIN"/>
    <property type="match status" value="1"/>
</dbReference>
<feature type="transmembrane region" description="Helical" evidence="6">
    <location>
        <begin position="420"/>
        <end position="436"/>
    </location>
</feature>
<feature type="transmembrane region" description="Helical" evidence="6">
    <location>
        <begin position="21"/>
        <end position="37"/>
    </location>
</feature>
<sequence>MEAQQPSTRGQLNSLWSEKRLIAICFFIALAQFQYGYDSAAISGFQSMPGFLIVFGYVDPTNPIGYNISTKVQTLLQSLISLGALAACLLIFKFGRYISPRVGLWIASLVGVVSIAAQIGSTHLAALYFGRITLGFSNGFYSTFSAIYIGESTPAYLRGAAIGLVVLQINIGALIGIVVDYKTQVLISRLSYQIPLAVMFAIPVIMSVGLLFLPETPRYYISRGQDDKAEAAIRKLRGITDDERIREDITIMKNAWLEETEMRSTTHLLDAFRGTDLRRTLLSIATAVAQATTGIYFIAAFSVYFFVQARIGDPFKWVMVSLAIALTGNMLSFPAVRFFNRRHLLLGTSLLNSGLMLGMAVAYNVSPPTSTTAGKVLVGLSIIFTWVYGVGQGPVLWALQTEIPSQRLRAQTMGFSQGSSFLVSWLSSYCTPYFINPEALNWGPKYCYIWAGSNFILAVFTFFFIPETKGRSLEQLDELFDKRISALKFGSYVTDLQQADTDNYVGRMDANEKSAVVEVEHKEN</sequence>
<keyword evidence="3 6" id="KW-0812">Transmembrane</keyword>
<comment type="subcellular location">
    <subcellularLocation>
        <location evidence="1">Membrane</location>
        <topology evidence="1">Multi-pass membrane protein</topology>
    </subcellularLocation>
</comment>
<evidence type="ECO:0000256" key="6">
    <source>
        <dbReference type="SAM" id="Phobius"/>
    </source>
</evidence>
<feature type="transmembrane region" description="Helical" evidence="6">
    <location>
        <begin position="156"/>
        <end position="178"/>
    </location>
</feature>
<dbReference type="Proteomes" id="UP000730481">
    <property type="component" value="Unassembled WGS sequence"/>
</dbReference>
<feature type="transmembrane region" description="Helical" evidence="6">
    <location>
        <begin position="126"/>
        <end position="149"/>
    </location>
</feature>
<evidence type="ECO:0000256" key="5">
    <source>
        <dbReference type="ARBA" id="ARBA00023136"/>
    </source>
</evidence>
<evidence type="ECO:0000256" key="1">
    <source>
        <dbReference type="ARBA" id="ARBA00004141"/>
    </source>
</evidence>
<feature type="transmembrane region" description="Helical" evidence="6">
    <location>
        <begin position="190"/>
        <end position="213"/>
    </location>
</feature>
<gene>
    <name evidence="8" type="ORF">FBEOM_13112</name>
</gene>
<feature type="transmembrane region" description="Helical" evidence="6">
    <location>
        <begin position="343"/>
        <end position="365"/>
    </location>
</feature>
<reference evidence="8" key="1">
    <citation type="journal article" date="2017" name="Mycologia">
        <title>Fusarium algeriense, sp. nov., a novel toxigenic crown rot pathogen of durum wheat from Algeria is nested in the Fusarium burgessii species complex.</title>
        <authorList>
            <person name="Laraba I."/>
            <person name="Keddad A."/>
            <person name="Boureghda H."/>
            <person name="Abdallah N."/>
            <person name="Vaughan M.M."/>
            <person name="Proctor R.H."/>
            <person name="Busman M."/>
            <person name="O'Donnell K."/>
        </authorList>
    </citation>
    <scope>NUCLEOTIDE SEQUENCE</scope>
    <source>
        <strain evidence="8">NRRL 25174</strain>
    </source>
</reference>
<reference evidence="8" key="2">
    <citation type="submission" date="2020-02" db="EMBL/GenBank/DDBJ databases">
        <title>Identification and distribution of gene clusters putatively required for synthesis of sphingolipid metabolism inhibitors in phylogenetically diverse species of the filamentous fungus Fusarium.</title>
        <authorList>
            <person name="Kim H.-S."/>
            <person name="Busman M."/>
            <person name="Brown D.W."/>
            <person name="Divon H."/>
            <person name="Uhlig S."/>
            <person name="Proctor R.H."/>
        </authorList>
    </citation>
    <scope>NUCLEOTIDE SEQUENCE</scope>
    <source>
        <strain evidence="8">NRRL 25174</strain>
    </source>
</reference>
<evidence type="ECO:0000256" key="2">
    <source>
        <dbReference type="ARBA" id="ARBA00010992"/>
    </source>
</evidence>
<evidence type="ECO:0000256" key="4">
    <source>
        <dbReference type="ARBA" id="ARBA00022989"/>
    </source>
</evidence>
<dbReference type="PROSITE" id="PS50850">
    <property type="entry name" value="MFS"/>
    <property type="match status" value="1"/>
</dbReference>
<dbReference type="SUPFAM" id="SSF103473">
    <property type="entry name" value="MFS general substrate transporter"/>
    <property type="match status" value="1"/>
</dbReference>
<dbReference type="GO" id="GO:0016020">
    <property type="term" value="C:membrane"/>
    <property type="evidence" value="ECO:0007669"/>
    <property type="project" value="UniProtKB-SubCell"/>
</dbReference>
<dbReference type="InterPro" id="IPR036259">
    <property type="entry name" value="MFS_trans_sf"/>
</dbReference>
<feature type="transmembrane region" description="Helical" evidence="6">
    <location>
        <begin position="377"/>
        <end position="399"/>
    </location>
</feature>
<dbReference type="OrthoDB" id="6612291at2759"/>
<proteinExistence type="inferred from homology"/>
<comment type="similarity">
    <text evidence="2">Belongs to the major facilitator superfamily. Sugar transporter (TC 2.A.1.1) family.</text>
</comment>
<evidence type="ECO:0000313" key="8">
    <source>
        <dbReference type="EMBL" id="KAF4333075.1"/>
    </source>
</evidence>
<accession>A0A9P5A6A4</accession>
<comment type="caution">
    <text evidence="8">The sequence shown here is derived from an EMBL/GenBank/DDBJ whole genome shotgun (WGS) entry which is preliminary data.</text>
</comment>
<keyword evidence="4 6" id="KW-1133">Transmembrane helix</keyword>
<dbReference type="PANTHER" id="PTHR48022">
    <property type="entry name" value="PLASTIDIC GLUCOSE TRANSPORTER 4"/>
    <property type="match status" value="1"/>
</dbReference>
<feature type="transmembrane region" description="Helical" evidence="6">
    <location>
        <begin position="281"/>
        <end position="305"/>
    </location>
</feature>
<dbReference type="Gene3D" id="1.20.1250.20">
    <property type="entry name" value="MFS general substrate transporter like domains"/>
    <property type="match status" value="1"/>
</dbReference>
<dbReference type="InterPro" id="IPR050360">
    <property type="entry name" value="MFS_Sugar_Transporters"/>
</dbReference>
<dbReference type="InterPro" id="IPR020846">
    <property type="entry name" value="MFS_dom"/>
</dbReference>
<evidence type="ECO:0000313" key="9">
    <source>
        <dbReference type="Proteomes" id="UP000730481"/>
    </source>
</evidence>
<evidence type="ECO:0000256" key="3">
    <source>
        <dbReference type="ARBA" id="ARBA00022692"/>
    </source>
</evidence>